<dbReference type="GO" id="GO:1990904">
    <property type="term" value="C:ribonucleoprotein complex"/>
    <property type="evidence" value="ECO:0007669"/>
    <property type="project" value="UniProtKB-KW"/>
</dbReference>
<proteinExistence type="inferred from homology"/>
<dbReference type="CDD" id="cd00392">
    <property type="entry name" value="Ribosomal_L13"/>
    <property type="match status" value="1"/>
</dbReference>
<dbReference type="PANTHER" id="PTHR11545">
    <property type="entry name" value="RIBOSOMAL PROTEIN L13"/>
    <property type="match status" value="1"/>
</dbReference>
<evidence type="ECO:0000313" key="5">
    <source>
        <dbReference type="EMBL" id="OGZ31839.1"/>
    </source>
</evidence>
<dbReference type="PANTHER" id="PTHR11545:SF2">
    <property type="entry name" value="LARGE RIBOSOMAL SUBUNIT PROTEIN UL13M"/>
    <property type="match status" value="1"/>
</dbReference>
<dbReference type="EMBL" id="MHMS01000020">
    <property type="protein sequence ID" value="OGZ31839.1"/>
    <property type="molecule type" value="Genomic_DNA"/>
</dbReference>
<dbReference type="Gene3D" id="3.90.1180.10">
    <property type="entry name" value="Ribosomal protein L13"/>
    <property type="match status" value="1"/>
</dbReference>
<dbReference type="GO" id="GO:0006412">
    <property type="term" value="P:translation"/>
    <property type="evidence" value="ECO:0007669"/>
    <property type="project" value="UniProtKB-UniRule"/>
</dbReference>
<protein>
    <recommendedName>
        <fullName evidence="4">Large ribosomal subunit protein uL13</fullName>
    </recommendedName>
</protein>
<evidence type="ECO:0000256" key="2">
    <source>
        <dbReference type="ARBA" id="ARBA00022980"/>
    </source>
</evidence>
<gene>
    <name evidence="4" type="primary">rplM</name>
    <name evidence="5" type="ORF">A3H02_00505</name>
</gene>
<dbReference type="SUPFAM" id="SSF52161">
    <property type="entry name" value="Ribosomal protein L13"/>
    <property type="match status" value="1"/>
</dbReference>
<dbReference type="InterPro" id="IPR036899">
    <property type="entry name" value="Ribosomal_uL13_sf"/>
</dbReference>
<evidence type="ECO:0000256" key="3">
    <source>
        <dbReference type="ARBA" id="ARBA00023274"/>
    </source>
</evidence>
<dbReference type="InterPro" id="IPR005822">
    <property type="entry name" value="Ribosomal_uL13"/>
</dbReference>
<accession>A0A1G2F1E0</accession>
<keyword evidence="3 4" id="KW-0687">Ribonucleoprotein</keyword>
<comment type="function">
    <text evidence="4">This protein is one of the early assembly proteins of the 50S ribosomal subunit, although it is not seen to bind rRNA by itself. It is important during the early stages of 50S assembly.</text>
</comment>
<name>A0A1G2F1E0_9BACT</name>
<evidence type="ECO:0000256" key="4">
    <source>
        <dbReference type="HAMAP-Rule" id="MF_01366"/>
    </source>
</evidence>
<keyword evidence="2 4" id="KW-0689">Ribosomal protein</keyword>
<dbReference type="GO" id="GO:0017148">
    <property type="term" value="P:negative regulation of translation"/>
    <property type="evidence" value="ECO:0007669"/>
    <property type="project" value="TreeGrafter"/>
</dbReference>
<dbReference type="Pfam" id="PF00572">
    <property type="entry name" value="Ribosomal_L13"/>
    <property type="match status" value="1"/>
</dbReference>
<comment type="similarity">
    <text evidence="1 4">Belongs to the universal ribosomal protein uL13 family.</text>
</comment>
<dbReference type="GO" id="GO:0005840">
    <property type="term" value="C:ribosome"/>
    <property type="evidence" value="ECO:0007669"/>
    <property type="project" value="UniProtKB-KW"/>
</dbReference>
<dbReference type="GO" id="GO:0003735">
    <property type="term" value="F:structural constituent of ribosome"/>
    <property type="evidence" value="ECO:0007669"/>
    <property type="project" value="InterPro"/>
</dbReference>
<sequence length="113" mass="12923">MEQIINAENQSLGRLASQVAKILQGKENPAYRPNIVLPIKVKIINASKIKISEDKLKQKKYYRHSGYPTGLKKISAEKLFKEKPSMVFEKAVSGMLPKNKLRKIYLKNLIIEN</sequence>
<dbReference type="HAMAP" id="MF_01366">
    <property type="entry name" value="Ribosomal_uL13"/>
    <property type="match status" value="1"/>
</dbReference>
<dbReference type="PIRSF" id="PIRSF002181">
    <property type="entry name" value="Ribosomal_L13"/>
    <property type="match status" value="1"/>
</dbReference>
<reference evidence="5 6" key="1">
    <citation type="journal article" date="2016" name="Nat. Commun.">
        <title>Thousands of microbial genomes shed light on interconnected biogeochemical processes in an aquifer system.</title>
        <authorList>
            <person name="Anantharaman K."/>
            <person name="Brown C.T."/>
            <person name="Hug L.A."/>
            <person name="Sharon I."/>
            <person name="Castelle C.J."/>
            <person name="Probst A.J."/>
            <person name="Thomas B.C."/>
            <person name="Singh A."/>
            <person name="Wilkins M.J."/>
            <person name="Karaoz U."/>
            <person name="Brodie E.L."/>
            <person name="Williams K.H."/>
            <person name="Hubbard S.S."/>
            <person name="Banfield J.F."/>
        </authorList>
    </citation>
    <scope>NUCLEOTIDE SEQUENCE [LARGE SCALE GENOMIC DNA]</scope>
</reference>
<organism evidence="5 6">
    <name type="scientific">Candidatus Niyogibacteria bacterium RIFCSPLOWO2_12_FULL_41_13</name>
    <dbReference type="NCBI Taxonomy" id="1801726"/>
    <lineage>
        <taxon>Bacteria</taxon>
        <taxon>Candidatus Niyogiibacteriota</taxon>
    </lineage>
</organism>
<dbReference type="Proteomes" id="UP000176787">
    <property type="component" value="Unassembled WGS sequence"/>
</dbReference>
<evidence type="ECO:0000313" key="6">
    <source>
        <dbReference type="Proteomes" id="UP000176787"/>
    </source>
</evidence>
<dbReference type="AlphaFoldDB" id="A0A1G2F1E0"/>
<comment type="caution">
    <text evidence="5">The sequence shown here is derived from an EMBL/GenBank/DDBJ whole genome shotgun (WGS) entry which is preliminary data.</text>
</comment>
<dbReference type="InterPro" id="IPR005823">
    <property type="entry name" value="Ribosomal_uL13_bac-type"/>
</dbReference>
<dbReference type="STRING" id="1801726.A3H02_00505"/>
<dbReference type="NCBIfam" id="TIGR01066">
    <property type="entry name" value="rplM_bact"/>
    <property type="match status" value="1"/>
</dbReference>
<evidence type="ECO:0000256" key="1">
    <source>
        <dbReference type="ARBA" id="ARBA00006227"/>
    </source>
</evidence>
<dbReference type="GO" id="GO:0003729">
    <property type="term" value="F:mRNA binding"/>
    <property type="evidence" value="ECO:0007669"/>
    <property type="project" value="TreeGrafter"/>
</dbReference>
<comment type="subunit">
    <text evidence="4">Part of the 50S ribosomal subunit.</text>
</comment>